<dbReference type="Proteomes" id="UP000256650">
    <property type="component" value="Unassembled WGS sequence"/>
</dbReference>
<reference evidence="1 2" key="1">
    <citation type="submission" date="2018-04" db="EMBL/GenBank/DDBJ databases">
        <title>Novel Campyloabacter and Helicobacter Species and Strains.</title>
        <authorList>
            <person name="Mannion A.J."/>
            <person name="Shen Z."/>
            <person name="Fox J.G."/>
        </authorList>
    </citation>
    <scope>NUCLEOTIDE SEQUENCE [LARGE SCALE GENOMIC DNA]</scope>
    <source>
        <strain evidence="1 2">MIT 99-5101</strain>
    </source>
</reference>
<dbReference type="Pfam" id="PF11186">
    <property type="entry name" value="DUF2972"/>
    <property type="match status" value="1"/>
</dbReference>
<dbReference type="GeneID" id="82535075"/>
<evidence type="ECO:0000313" key="1">
    <source>
        <dbReference type="EMBL" id="RDU63638.1"/>
    </source>
</evidence>
<proteinExistence type="predicted"/>
<dbReference type="AlphaFoldDB" id="A0A3D8IEU7"/>
<dbReference type="EMBL" id="NXLS01000002">
    <property type="protein sequence ID" value="RDU63638.1"/>
    <property type="molecule type" value="Genomic_DNA"/>
</dbReference>
<sequence>MYRIFNVPESKLEDKEFLLTKNSDLYALLPLVLCADEISNAKSTRQRIKIYITSKLAARDKIDISLEMLGYTLD</sequence>
<name>A0A3D8IEU7_9HELI</name>
<evidence type="ECO:0000313" key="2">
    <source>
        <dbReference type="Proteomes" id="UP000256650"/>
    </source>
</evidence>
<protein>
    <submittedName>
        <fullName evidence="1">Uncharacterized protein</fullName>
    </submittedName>
</protein>
<dbReference type="RefSeq" id="WP_115550969.1">
    <property type="nucleotide sequence ID" value="NZ_CAONBV010000077.1"/>
</dbReference>
<accession>A0A3D8IEU7</accession>
<dbReference type="InterPro" id="IPR021353">
    <property type="entry name" value="DUF2972"/>
</dbReference>
<gene>
    <name evidence="1" type="ORF">CQA43_02075</name>
</gene>
<comment type="caution">
    <text evidence="1">The sequence shown here is derived from an EMBL/GenBank/DDBJ whole genome shotgun (WGS) entry which is preliminary data.</text>
</comment>
<keyword evidence="2" id="KW-1185">Reference proteome</keyword>
<organism evidence="1 2">
    <name type="scientific">Helicobacter ganmani</name>
    <dbReference type="NCBI Taxonomy" id="60246"/>
    <lineage>
        <taxon>Bacteria</taxon>
        <taxon>Pseudomonadati</taxon>
        <taxon>Campylobacterota</taxon>
        <taxon>Epsilonproteobacteria</taxon>
        <taxon>Campylobacterales</taxon>
        <taxon>Helicobacteraceae</taxon>
        <taxon>Helicobacter</taxon>
    </lineage>
</organism>